<dbReference type="Proteomes" id="UP000318297">
    <property type="component" value="Unassembled WGS sequence"/>
</dbReference>
<keyword evidence="3" id="KW-0732">Signal</keyword>
<dbReference type="SUPFAM" id="SSF48239">
    <property type="entry name" value="Terpenoid cyclases/Protein prenyltransferases"/>
    <property type="match status" value="1"/>
</dbReference>
<protein>
    <recommendedName>
        <fullName evidence="6">Prenyltransferase/squalene oxidase-like repeat protein</fullName>
    </recommendedName>
</protein>
<evidence type="ECO:0008006" key="6">
    <source>
        <dbReference type="Google" id="ProtNLM"/>
    </source>
</evidence>
<feature type="compositionally biased region" description="Low complexity" evidence="1">
    <location>
        <begin position="360"/>
        <end position="384"/>
    </location>
</feature>
<dbReference type="Gene3D" id="1.50.10.20">
    <property type="match status" value="1"/>
</dbReference>
<reference evidence="4 5" key="1">
    <citation type="submission" date="2019-06" db="EMBL/GenBank/DDBJ databases">
        <title>Sequencing the genomes of 1000 actinobacteria strains.</title>
        <authorList>
            <person name="Klenk H.-P."/>
        </authorList>
    </citation>
    <scope>NUCLEOTIDE SEQUENCE [LARGE SCALE GENOMIC DNA]</scope>
    <source>
        <strain evidence="4 5">DSM 19560</strain>
    </source>
</reference>
<accession>A0A561E4G3</accession>
<keyword evidence="5" id="KW-1185">Reference proteome</keyword>
<evidence type="ECO:0000256" key="3">
    <source>
        <dbReference type="SAM" id="SignalP"/>
    </source>
</evidence>
<feature type="region of interest" description="Disordered" evidence="1">
    <location>
        <begin position="359"/>
        <end position="384"/>
    </location>
</feature>
<dbReference type="InterPro" id="IPR008930">
    <property type="entry name" value="Terpenoid_cyclase/PrenylTrfase"/>
</dbReference>
<dbReference type="EMBL" id="VIVQ01000002">
    <property type="protein sequence ID" value="TWE10508.1"/>
    <property type="molecule type" value="Genomic_DNA"/>
</dbReference>
<evidence type="ECO:0000313" key="4">
    <source>
        <dbReference type="EMBL" id="TWE10508.1"/>
    </source>
</evidence>
<dbReference type="AlphaFoldDB" id="A0A561E4G3"/>
<comment type="caution">
    <text evidence="4">The sequence shown here is derived from an EMBL/GenBank/DDBJ whole genome shotgun (WGS) entry which is preliminary data.</text>
</comment>
<keyword evidence="2" id="KW-1133">Transmembrane helix</keyword>
<feature type="transmembrane region" description="Helical" evidence="2">
    <location>
        <begin position="401"/>
        <end position="419"/>
    </location>
</feature>
<evidence type="ECO:0000256" key="1">
    <source>
        <dbReference type="SAM" id="MobiDB-lite"/>
    </source>
</evidence>
<organism evidence="4 5">
    <name type="scientific">Rudaeicoccus suwonensis</name>
    <dbReference type="NCBI Taxonomy" id="657409"/>
    <lineage>
        <taxon>Bacteria</taxon>
        <taxon>Bacillati</taxon>
        <taxon>Actinomycetota</taxon>
        <taxon>Actinomycetes</taxon>
        <taxon>Micrococcales</taxon>
        <taxon>Dermacoccaceae</taxon>
        <taxon>Rudaeicoccus</taxon>
    </lineage>
</organism>
<sequence length="426" mass="41682">MQQTALPCFAEGSSMSPITLLRAGRTGTLALACAGIVAVAVAAPASAATPNGTTAAAYLTGRLAAGGGHLSTSGYVDYGLTIDAILALDAAGTGQSAAKTAAAYVSKNAAQYNTYDSDLYAGATAKLIVFAEAQGLPTSGYIKQLLSLEQSTGQFKDKSVYGDYSNTIGQSLAVIGFKRAGQPNAKGVAFLAAQQCGDGGFRISFTGTCTSDADATSMAVQALAASGGHAAAVTKAVDYLAGQQTAAGGVVDAAAGSSPNANSTGLAAVAFKLAGRTADAEKARSFVASLQYGCSFPAALRGGIAYDASSFAAQKAKGASATPQDSDTRSTAQAALAYTQVPYVAITAGGSATAPALNCSTSSPAPSTSPTSATGSGSASATTTGPVVVTDGGAGGSNNEVIAAAAVMLGGAAITGVGIRRRLRNR</sequence>
<feature type="signal peptide" evidence="3">
    <location>
        <begin position="1"/>
        <end position="47"/>
    </location>
</feature>
<feature type="chain" id="PRO_5021929165" description="Prenyltransferase/squalene oxidase-like repeat protein" evidence="3">
    <location>
        <begin position="48"/>
        <end position="426"/>
    </location>
</feature>
<dbReference type="CDD" id="cd00688">
    <property type="entry name" value="ISOPREN_C2_like"/>
    <property type="match status" value="1"/>
</dbReference>
<evidence type="ECO:0000256" key="2">
    <source>
        <dbReference type="SAM" id="Phobius"/>
    </source>
</evidence>
<gene>
    <name evidence="4" type="ORF">BKA23_2877</name>
</gene>
<proteinExistence type="predicted"/>
<keyword evidence="2" id="KW-0812">Transmembrane</keyword>
<name>A0A561E4G3_9MICO</name>
<keyword evidence="2" id="KW-0472">Membrane</keyword>
<evidence type="ECO:0000313" key="5">
    <source>
        <dbReference type="Proteomes" id="UP000318297"/>
    </source>
</evidence>